<dbReference type="AlphaFoldDB" id="W3WS29"/>
<feature type="region of interest" description="Disordered" evidence="1">
    <location>
        <begin position="67"/>
        <end position="148"/>
    </location>
</feature>
<name>W3WS29_PESFW</name>
<feature type="transmembrane region" description="Helical" evidence="2">
    <location>
        <begin position="40"/>
        <end position="60"/>
    </location>
</feature>
<keyword evidence="2" id="KW-0812">Transmembrane</keyword>
<feature type="region of interest" description="Disordered" evidence="1">
    <location>
        <begin position="1"/>
        <end position="30"/>
    </location>
</feature>
<evidence type="ECO:0000313" key="4">
    <source>
        <dbReference type="Proteomes" id="UP000030651"/>
    </source>
</evidence>
<proteinExistence type="predicted"/>
<feature type="compositionally biased region" description="Basic and acidic residues" evidence="1">
    <location>
        <begin position="103"/>
        <end position="140"/>
    </location>
</feature>
<dbReference type="Proteomes" id="UP000030651">
    <property type="component" value="Unassembled WGS sequence"/>
</dbReference>
<dbReference type="OrthoDB" id="5238082at2759"/>
<feature type="compositionally biased region" description="Basic and acidic residues" evidence="1">
    <location>
        <begin position="1"/>
        <end position="10"/>
    </location>
</feature>
<evidence type="ECO:0000256" key="1">
    <source>
        <dbReference type="SAM" id="MobiDB-lite"/>
    </source>
</evidence>
<keyword evidence="2" id="KW-1133">Transmembrane helix</keyword>
<feature type="compositionally biased region" description="Basic residues" evidence="1">
    <location>
        <begin position="77"/>
        <end position="86"/>
    </location>
</feature>
<dbReference type="InParanoid" id="W3WS29"/>
<keyword evidence="4" id="KW-1185">Reference proteome</keyword>
<protein>
    <submittedName>
        <fullName evidence="3">Uncharacterized protein</fullName>
    </submittedName>
</protein>
<dbReference type="KEGG" id="pfy:PFICI_12580"/>
<evidence type="ECO:0000313" key="3">
    <source>
        <dbReference type="EMBL" id="ETS75636.1"/>
    </source>
</evidence>
<dbReference type="GeneID" id="19277593"/>
<reference evidence="4" key="1">
    <citation type="journal article" date="2015" name="BMC Genomics">
        <title>Genomic and transcriptomic analysis of the endophytic fungus Pestalotiopsis fici reveals its lifestyle and high potential for synthesis of natural products.</title>
        <authorList>
            <person name="Wang X."/>
            <person name="Zhang X."/>
            <person name="Liu L."/>
            <person name="Xiang M."/>
            <person name="Wang W."/>
            <person name="Sun X."/>
            <person name="Che Y."/>
            <person name="Guo L."/>
            <person name="Liu G."/>
            <person name="Guo L."/>
            <person name="Wang C."/>
            <person name="Yin W.B."/>
            <person name="Stadler M."/>
            <person name="Zhang X."/>
            <person name="Liu X."/>
        </authorList>
    </citation>
    <scope>NUCLEOTIDE SEQUENCE [LARGE SCALE GENOMIC DNA]</scope>
    <source>
        <strain evidence="4">W106-1 / CGMCC3.15140</strain>
    </source>
</reference>
<evidence type="ECO:0000256" key="2">
    <source>
        <dbReference type="SAM" id="Phobius"/>
    </source>
</evidence>
<sequence length="148" mass="17024">MFARDTDSPHLTRRRYGGYSSPTSPQNQGHDRAWVVRRCVYVFIALAGFAALCVVIRFYMYRDRKRRRRGEPVVHGRNGRRWLKWHNQHESNADDGPVLAGKHAGDREAEAGEHGTADVPEKPRPSHAKPTREMHYEKDPNPNSLLNV</sequence>
<accession>W3WS29</accession>
<dbReference type="RefSeq" id="XP_007839352.1">
    <property type="nucleotide sequence ID" value="XM_007841161.1"/>
</dbReference>
<gene>
    <name evidence="3" type="ORF">PFICI_12580</name>
</gene>
<dbReference type="EMBL" id="KI912118">
    <property type="protein sequence ID" value="ETS75636.1"/>
    <property type="molecule type" value="Genomic_DNA"/>
</dbReference>
<organism evidence="3 4">
    <name type="scientific">Pestalotiopsis fici (strain W106-1 / CGMCC3.15140)</name>
    <dbReference type="NCBI Taxonomy" id="1229662"/>
    <lineage>
        <taxon>Eukaryota</taxon>
        <taxon>Fungi</taxon>
        <taxon>Dikarya</taxon>
        <taxon>Ascomycota</taxon>
        <taxon>Pezizomycotina</taxon>
        <taxon>Sordariomycetes</taxon>
        <taxon>Xylariomycetidae</taxon>
        <taxon>Amphisphaeriales</taxon>
        <taxon>Sporocadaceae</taxon>
        <taxon>Pestalotiopsis</taxon>
    </lineage>
</organism>
<dbReference type="HOGENOM" id="CLU_1759447_0_0_1"/>
<keyword evidence="2" id="KW-0472">Membrane</keyword>